<feature type="coiled-coil region" evidence="2">
    <location>
        <begin position="565"/>
        <end position="592"/>
    </location>
</feature>
<dbReference type="GO" id="GO:0043328">
    <property type="term" value="P:protein transport to vacuole involved in ubiquitin-dependent protein catabolic process via the multivesicular body sorting pathway"/>
    <property type="evidence" value="ECO:0007669"/>
    <property type="project" value="TreeGrafter"/>
</dbReference>
<dbReference type="Pfam" id="PF13949">
    <property type="entry name" value="ALIX_LYPXL_bnd"/>
    <property type="match status" value="1"/>
</dbReference>
<dbReference type="Gene3D" id="1.20.120.560">
    <property type="entry name" value="alix/aip1 in complex with the ypdl late domain"/>
    <property type="match status" value="1"/>
</dbReference>
<dbReference type="EMBL" id="MCFL01000003">
    <property type="protein sequence ID" value="ORZ40426.1"/>
    <property type="molecule type" value="Genomic_DNA"/>
</dbReference>
<dbReference type="PANTHER" id="PTHR23030">
    <property type="entry name" value="PCD6 INTERACTING PROTEIN-RELATED"/>
    <property type="match status" value="1"/>
</dbReference>
<comment type="caution">
    <text evidence="5">The sequence shown here is derived from an EMBL/GenBank/DDBJ whole genome shotgun (WGS) entry which is preliminary data.</text>
</comment>
<dbReference type="Proteomes" id="UP000193411">
    <property type="component" value="Unassembled WGS sequence"/>
</dbReference>
<evidence type="ECO:0000313" key="6">
    <source>
        <dbReference type="Proteomes" id="UP000193411"/>
    </source>
</evidence>
<accession>A0A1Y2I0N7</accession>
<dbReference type="STRING" id="765915.A0A1Y2I0N7"/>
<dbReference type="SMART" id="SM01041">
    <property type="entry name" value="BRO1"/>
    <property type="match status" value="1"/>
</dbReference>
<feature type="region of interest" description="Disordered" evidence="3">
    <location>
        <begin position="742"/>
        <end position="795"/>
    </location>
</feature>
<evidence type="ECO:0000256" key="1">
    <source>
        <dbReference type="ARBA" id="ARBA00038154"/>
    </source>
</evidence>
<feature type="compositionally biased region" description="Low complexity" evidence="3">
    <location>
        <begin position="764"/>
        <end position="777"/>
    </location>
</feature>
<dbReference type="Pfam" id="PF03097">
    <property type="entry name" value="BRO1"/>
    <property type="match status" value="1"/>
</dbReference>
<feature type="domain" description="BRO1" evidence="4">
    <location>
        <begin position="1"/>
        <end position="381"/>
    </location>
</feature>
<protein>
    <submittedName>
        <fullName evidence="5">BRO1-like domain-domain-containing protein</fullName>
    </submittedName>
</protein>
<evidence type="ECO:0000313" key="5">
    <source>
        <dbReference type="EMBL" id="ORZ40426.1"/>
    </source>
</evidence>
<evidence type="ECO:0000256" key="3">
    <source>
        <dbReference type="SAM" id="MobiDB-lite"/>
    </source>
</evidence>
<dbReference type="PROSITE" id="PS51180">
    <property type="entry name" value="BRO1"/>
    <property type="match status" value="1"/>
</dbReference>
<evidence type="ECO:0000256" key="2">
    <source>
        <dbReference type="SAM" id="Coils"/>
    </source>
</evidence>
<keyword evidence="6" id="KW-1185">Reference proteome</keyword>
<dbReference type="PANTHER" id="PTHR23030:SF39">
    <property type="entry name" value="PROGRAMMED CELL DEATH 6-INTERACTING PROTEIN"/>
    <property type="match status" value="1"/>
</dbReference>
<evidence type="ECO:0000259" key="4">
    <source>
        <dbReference type="PROSITE" id="PS51180"/>
    </source>
</evidence>
<name>A0A1Y2I0N7_9FUNG</name>
<dbReference type="Gene3D" id="1.25.40.280">
    <property type="entry name" value="alix/aip1 like domains"/>
    <property type="match status" value="1"/>
</dbReference>
<dbReference type="InterPro" id="IPR038499">
    <property type="entry name" value="BRO1_sf"/>
</dbReference>
<dbReference type="GO" id="GO:0005768">
    <property type="term" value="C:endosome"/>
    <property type="evidence" value="ECO:0007669"/>
    <property type="project" value="TreeGrafter"/>
</dbReference>
<dbReference type="OrthoDB" id="64867at2759"/>
<proteinExistence type="inferred from homology"/>
<sequence length="795" mass="85030">MLTVTPRRTVPLPSLASPLGDYIQRSYGESPDAYQDDFRALDQLRAAITGPIDPHPATLDALARYYAQLRFVAAKFPIDEASLRIKFTWHPSFKPAKKEYAFAHLAYERASVLFNVGAVCASLGAAEATAAPERACEWFRKAAGVFDGLKAALANELRGVPAGDLDLHAATTIECALQVMLAQAAECVWIKGAKAGSVKDGLLARIAMEIVGLYGAALKAVEGSQAALMEGMTRWIVDIKAKQALYTAHAQFRKSLDCASRMLHGESVARLLAAQAALQSKSALANANKIQSPIVDLLRALDSQIDPIAKSAIKDNDLVYVQPVPKEADLPAIAPIPFAQLGVAPIPFAVDPTLVGRPLFAALVPFEVHQMTSEYSSRKESVVSALTRDIHAWHARGLAALHASGLPGVLESLASTARGESGVPQASLDRARHFATVLGGTRHIETQIAALQAAAERGAAVMHEIESVLDQEAREDTEIKEQFQEKWVREASMVLQRPIRDRVSELKDKLAAAVGSDAFIREKYEEGKDKMVRLEMVAANGGGLNGMVGDAAAAAGSVSPNDPAVKEARDLVAQYEATLKQAAALVTEAQDMARADDIAAELTAVVAQSGNTLMIEKQPLFDKHLAKYETVRGKLAQVEKAQEAQVDQLQLVGTQLGARMSANGAGAKQRAALLNELQSAFDLAQELVSNLKEGHKFYSDLTRVLTELHRRATDLVLARSIEKRELLSELTRSIAAAAAPGSYPGHAGGSSYTNAPPPLPPRSPAAQAASFAQQPQPGVWNQGAPPKFSRPGGRS</sequence>
<gene>
    <name evidence="5" type="ORF">BCR44DRAFT_1532552</name>
</gene>
<dbReference type="Gene3D" id="1.20.140.50">
    <property type="entry name" value="alix/aip1 like domains"/>
    <property type="match status" value="1"/>
</dbReference>
<dbReference type="InterPro" id="IPR004328">
    <property type="entry name" value="BRO1_dom"/>
</dbReference>
<reference evidence="5 6" key="1">
    <citation type="submission" date="2016-07" db="EMBL/GenBank/DDBJ databases">
        <title>Pervasive Adenine N6-methylation of Active Genes in Fungi.</title>
        <authorList>
            <consortium name="DOE Joint Genome Institute"/>
            <person name="Mondo S.J."/>
            <person name="Dannebaum R.O."/>
            <person name="Kuo R.C."/>
            <person name="Labutti K."/>
            <person name="Haridas S."/>
            <person name="Kuo A."/>
            <person name="Salamov A."/>
            <person name="Ahrendt S.R."/>
            <person name="Lipzen A."/>
            <person name="Sullivan W."/>
            <person name="Andreopoulos W.B."/>
            <person name="Clum A."/>
            <person name="Lindquist E."/>
            <person name="Daum C."/>
            <person name="Ramamoorthy G.K."/>
            <person name="Gryganskyi A."/>
            <person name="Culley D."/>
            <person name="Magnuson J.K."/>
            <person name="James T.Y."/>
            <person name="O'Malley M.A."/>
            <person name="Stajich J.E."/>
            <person name="Spatafora J.W."/>
            <person name="Visel A."/>
            <person name="Grigoriev I.V."/>
        </authorList>
    </citation>
    <scope>NUCLEOTIDE SEQUENCE [LARGE SCALE GENOMIC DNA]</scope>
    <source>
        <strain evidence="5 6">PL171</strain>
    </source>
</reference>
<dbReference type="InterPro" id="IPR025304">
    <property type="entry name" value="ALIX_V_dom"/>
</dbReference>
<organism evidence="5 6">
    <name type="scientific">Catenaria anguillulae PL171</name>
    <dbReference type="NCBI Taxonomy" id="765915"/>
    <lineage>
        <taxon>Eukaryota</taxon>
        <taxon>Fungi</taxon>
        <taxon>Fungi incertae sedis</taxon>
        <taxon>Blastocladiomycota</taxon>
        <taxon>Blastocladiomycetes</taxon>
        <taxon>Blastocladiales</taxon>
        <taxon>Catenariaceae</taxon>
        <taxon>Catenaria</taxon>
    </lineage>
</organism>
<dbReference type="AlphaFoldDB" id="A0A1Y2I0N7"/>
<comment type="similarity">
    <text evidence="1">Belongs to the palA/RIM20 family.</text>
</comment>
<keyword evidence="2" id="KW-0175">Coiled coil</keyword>